<dbReference type="Proteomes" id="UP000000552">
    <property type="component" value="Chromosome"/>
</dbReference>
<organism evidence="2 3">
    <name type="scientific">Mesorhizobium japonicum (strain LMG 29417 / CECT 9101 / MAFF 303099)</name>
    <name type="common">Mesorhizobium loti (strain MAFF 303099)</name>
    <dbReference type="NCBI Taxonomy" id="266835"/>
    <lineage>
        <taxon>Bacteria</taxon>
        <taxon>Pseudomonadati</taxon>
        <taxon>Pseudomonadota</taxon>
        <taxon>Alphaproteobacteria</taxon>
        <taxon>Hyphomicrobiales</taxon>
        <taxon>Phyllobacteriaceae</taxon>
        <taxon>Mesorhizobium</taxon>
    </lineage>
</organism>
<dbReference type="InterPro" id="IPR006531">
    <property type="entry name" value="Gp5/Vgr_OB"/>
</dbReference>
<dbReference type="SUPFAM" id="SSF69255">
    <property type="entry name" value="gp5 N-terminal domain-like"/>
    <property type="match status" value="1"/>
</dbReference>
<sequence>MNMMAVAPSRETELESGGVVKGVAIALVTHNNDPENLCRVKVRYPWHEKPTESYWARLAMPMAGDQRGLVLIPEVGDEVVVGFEREDLRFPYVLGALWNGKDKPPHANSDGKNDKRTLQSRKKHYLLFDDGSRGVVELAHEKGRKVVFDDDGIALQDENGNSIRIDSRSGAVSIEAKGNLSIKAAAITIESNGTLDLKAVATLSVRGALVNIN</sequence>
<evidence type="ECO:0000313" key="3">
    <source>
        <dbReference type="Proteomes" id="UP000000552"/>
    </source>
</evidence>
<proteinExistence type="predicted"/>
<dbReference type="Gene3D" id="2.40.50.230">
    <property type="entry name" value="Gp5 N-terminal domain"/>
    <property type="match status" value="1"/>
</dbReference>
<protein>
    <submittedName>
        <fullName evidence="2">Mlr6559 protein</fullName>
    </submittedName>
</protein>
<dbReference type="Pfam" id="PF04717">
    <property type="entry name" value="Phage_base_V"/>
    <property type="match status" value="1"/>
</dbReference>
<dbReference type="eggNOG" id="COG3501">
    <property type="taxonomic scope" value="Bacteria"/>
</dbReference>
<reference evidence="2 3" key="1">
    <citation type="journal article" date="2000" name="DNA Res.">
        <title>Complete genome structure of the nitrogen-fixing symbiotic bacterium Mesorhizobium loti.</title>
        <authorList>
            <person name="Kaneko T."/>
            <person name="Nakamura Y."/>
            <person name="Sato S."/>
            <person name="Asamizu E."/>
            <person name="Kato T."/>
            <person name="Sasamoto S."/>
            <person name="Watanabe A."/>
            <person name="Idesawa K."/>
            <person name="Ishikawa A."/>
            <person name="Kawashima K."/>
            <person name="Kimura T."/>
            <person name="Kishida Y."/>
            <person name="Kiyokawa C."/>
            <person name="Kohara M."/>
            <person name="Matsumoto M."/>
            <person name="Matsuno A."/>
            <person name="Mochizuki Y."/>
            <person name="Nakayama S."/>
            <person name="Nakazaki N."/>
            <person name="Shimpo S."/>
            <person name="Sugimoto M."/>
            <person name="Takeuchi C."/>
            <person name="Yamada M."/>
            <person name="Tabata S."/>
        </authorList>
    </citation>
    <scope>NUCLEOTIDE SEQUENCE [LARGE SCALE GENOMIC DNA]</scope>
    <source>
        <strain evidence="3">LMG 29417 / CECT 9101 / MAFF 303099</strain>
    </source>
</reference>
<name>Q988X0_RHILO</name>
<gene>
    <name evidence="2" type="ordered locus">mlr6559</name>
</gene>
<accession>Q988X0</accession>
<dbReference type="RefSeq" id="WP_010914140.1">
    <property type="nucleotide sequence ID" value="NC_002678.2"/>
</dbReference>
<dbReference type="KEGG" id="mlo:mlr6559"/>
<dbReference type="EMBL" id="BA000012">
    <property type="protein sequence ID" value="BAB52827.1"/>
    <property type="molecule type" value="Genomic_DNA"/>
</dbReference>
<dbReference type="PATRIC" id="fig|266835.9.peg.5205"/>
<evidence type="ECO:0000313" key="2">
    <source>
        <dbReference type="EMBL" id="BAB52827.1"/>
    </source>
</evidence>
<dbReference type="InterPro" id="IPR037026">
    <property type="entry name" value="Vgr_OB-fold_dom_sf"/>
</dbReference>
<dbReference type="HOGENOM" id="CLU_019505_1_1_5"/>
<feature type="domain" description="Gp5/Type VI secretion system Vgr protein OB-fold" evidence="1">
    <location>
        <begin position="25"/>
        <end position="98"/>
    </location>
</feature>
<dbReference type="AlphaFoldDB" id="Q988X0"/>
<evidence type="ECO:0000259" key="1">
    <source>
        <dbReference type="Pfam" id="PF04717"/>
    </source>
</evidence>